<organism evidence="10 11">
    <name type="scientific">Protopolystoma xenopodis</name>
    <dbReference type="NCBI Taxonomy" id="117903"/>
    <lineage>
        <taxon>Eukaryota</taxon>
        <taxon>Metazoa</taxon>
        <taxon>Spiralia</taxon>
        <taxon>Lophotrochozoa</taxon>
        <taxon>Platyhelminthes</taxon>
        <taxon>Monogenea</taxon>
        <taxon>Polyopisthocotylea</taxon>
        <taxon>Polystomatidea</taxon>
        <taxon>Polystomatidae</taxon>
        <taxon>Protopolystoma</taxon>
    </lineage>
</organism>
<dbReference type="EC" id="1.8.3.2" evidence="7"/>
<evidence type="ECO:0000256" key="8">
    <source>
        <dbReference type="SAM" id="MobiDB-lite"/>
    </source>
</evidence>
<reference evidence="10" key="1">
    <citation type="submission" date="2018-11" db="EMBL/GenBank/DDBJ databases">
        <authorList>
            <consortium name="Pathogen Informatics"/>
        </authorList>
    </citation>
    <scope>NUCLEOTIDE SEQUENCE</scope>
</reference>
<feature type="domain" description="ERV/ALR sulfhydryl oxidase" evidence="9">
    <location>
        <begin position="1"/>
        <end position="94"/>
    </location>
</feature>
<dbReference type="EMBL" id="CAAALY010009314">
    <property type="protein sequence ID" value="VEL10544.1"/>
    <property type="molecule type" value="Genomic_DNA"/>
</dbReference>
<proteinExistence type="predicted"/>
<dbReference type="OrthoDB" id="59470at2759"/>
<evidence type="ECO:0000256" key="7">
    <source>
        <dbReference type="RuleBase" id="RU371123"/>
    </source>
</evidence>
<evidence type="ECO:0000256" key="4">
    <source>
        <dbReference type="ARBA" id="ARBA00022827"/>
    </source>
</evidence>
<dbReference type="PANTHER" id="PTHR22897">
    <property type="entry name" value="QUIESCIN Q6-RELATED SULFHYDRYL OXIDASE"/>
    <property type="match status" value="1"/>
</dbReference>
<dbReference type="PANTHER" id="PTHR22897:SF8">
    <property type="entry name" value="SULFHYDRYL OXIDASE"/>
    <property type="match status" value="1"/>
</dbReference>
<dbReference type="InterPro" id="IPR036774">
    <property type="entry name" value="ERV/ALR_sulphydryl_oxid_sf"/>
</dbReference>
<sequence>MPRFFSCTHCAYHFASATANLARPNESLLPRRRTTNHPPGLDWPKDPTQLLANLPIRPRTAEHEVLWLNEVHNLVNMRIAKLPSADPAAPKVIYPPPELCPNCWSAQALHNSQAPSFNGTPDRKEELLNFLVDRFRVSHWSLNSLPPELLALEDST</sequence>
<keyword evidence="11" id="KW-1185">Reference proteome</keyword>
<keyword evidence="5 7" id="KW-0560">Oxidoreductase</keyword>
<keyword evidence="2 7" id="KW-0285">Flavoprotein</keyword>
<dbReference type="Proteomes" id="UP000784294">
    <property type="component" value="Unassembled WGS sequence"/>
</dbReference>
<keyword evidence="4 7" id="KW-0274">FAD</keyword>
<evidence type="ECO:0000256" key="3">
    <source>
        <dbReference type="ARBA" id="ARBA00022729"/>
    </source>
</evidence>
<dbReference type="PROSITE" id="PS51324">
    <property type="entry name" value="ERV_ALR"/>
    <property type="match status" value="1"/>
</dbReference>
<feature type="region of interest" description="Disordered" evidence="8">
    <location>
        <begin position="25"/>
        <end position="45"/>
    </location>
</feature>
<dbReference type="SUPFAM" id="SSF69000">
    <property type="entry name" value="FAD-dependent thiol oxidase"/>
    <property type="match status" value="1"/>
</dbReference>
<dbReference type="GO" id="GO:0005615">
    <property type="term" value="C:extracellular space"/>
    <property type="evidence" value="ECO:0007669"/>
    <property type="project" value="TreeGrafter"/>
</dbReference>
<accession>A0A448WFJ7</accession>
<evidence type="ECO:0000259" key="9">
    <source>
        <dbReference type="PROSITE" id="PS51324"/>
    </source>
</evidence>
<dbReference type="GO" id="GO:0003756">
    <property type="term" value="F:protein disulfide isomerase activity"/>
    <property type="evidence" value="ECO:0007669"/>
    <property type="project" value="TreeGrafter"/>
</dbReference>
<keyword evidence="6" id="KW-1015">Disulfide bond</keyword>
<dbReference type="InterPro" id="IPR039798">
    <property type="entry name" value="Sulfhydryl_oxidase"/>
</dbReference>
<dbReference type="AlphaFoldDB" id="A0A448WFJ7"/>
<evidence type="ECO:0000256" key="2">
    <source>
        <dbReference type="ARBA" id="ARBA00022630"/>
    </source>
</evidence>
<gene>
    <name evidence="10" type="ORF">PXEA_LOCUS3984</name>
</gene>
<evidence type="ECO:0000256" key="5">
    <source>
        <dbReference type="ARBA" id="ARBA00023002"/>
    </source>
</evidence>
<evidence type="ECO:0000313" key="10">
    <source>
        <dbReference type="EMBL" id="VEL10544.1"/>
    </source>
</evidence>
<dbReference type="InterPro" id="IPR017905">
    <property type="entry name" value="ERV/ALR_sulphydryl_oxidase"/>
</dbReference>
<comment type="catalytic activity">
    <reaction evidence="7">
        <text>2 R'C(R)SH + O2 = R'C(R)S-S(R)CR' + H2O2</text>
        <dbReference type="Rhea" id="RHEA:17357"/>
        <dbReference type="ChEBI" id="CHEBI:15379"/>
        <dbReference type="ChEBI" id="CHEBI:16240"/>
        <dbReference type="ChEBI" id="CHEBI:16520"/>
        <dbReference type="ChEBI" id="CHEBI:17412"/>
        <dbReference type="EC" id="1.8.3.2"/>
    </reaction>
</comment>
<dbReference type="GO" id="GO:0016971">
    <property type="term" value="F:flavin-dependent sulfhydryl oxidase activity"/>
    <property type="evidence" value="ECO:0007669"/>
    <property type="project" value="InterPro"/>
</dbReference>
<keyword evidence="3" id="KW-0732">Signal</keyword>
<dbReference type="GO" id="GO:0006457">
    <property type="term" value="P:protein folding"/>
    <property type="evidence" value="ECO:0007669"/>
    <property type="project" value="TreeGrafter"/>
</dbReference>
<dbReference type="GO" id="GO:0000139">
    <property type="term" value="C:Golgi membrane"/>
    <property type="evidence" value="ECO:0007669"/>
    <property type="project" value="TreeGrafter"/>
</dbReference>
<evidence type="ECO:0000256" key="1">
    <source>
        <dbReference type="ARBA" id="ARBA00001974"/>
    </source>
</evidence>
<evidence type="ECO:0000256" key="6">
    <source>
        <dbReference type="ARBA" id="ARBA00023157"/>
    </source>
</evidence>
<evidence type="ECO:0000313" key="11">
    <source>
        <dbReference type="Proteomes" id="UP000784294"/>
    </source>
</evidence>
<comment type="cofactor">
    <cofactor evidence="1 7">
        <name>FAD</name>
        <dbReference type="ChEBI" id="CHEBI:57692"/>
    </cofactor>
</comment>
<name>A0A448WFJ7_9PLAT</name>
<protein>
    <recommendedName>
        <fullName evidence="7">Sulfhydryl oxidase</fullName>
        <ecNumber evidence="7">1.8.3.2</ecNumber>
    </recommendedName>
</protein>
<comment type="caution">
    <text evidence="10">The sequence shown here is derived from an EMBL/GenBank/DDBJ whole genome shotgun (WGS) entry which is preliminary data.</text>
</comment>
<dbReference type="Gene3D" id="1.20.120.310">
    <property type="entry name" value="ERV/ALR sulfhydryl oxidase domain"/>
    <property type="match status" value="1"/>
</dbReference>